<protein>
    <submittedName>
        <fullName evidence="2">Uncharacterized protein</fullName>
    </submittedName>
</protein>
<keyword evidence="1" id="KW-0472">Membrane</keyword>
<name>A0A1H6GY13_CHRCI</name>
<evidence type="ECO:0000313" key="3">
    <source>
        <dbReference type="Proteomes" id="UP000198561"/>
    </source>
</evidence>
<gene>
    <name evidence="2" type="ORF">SAMN05421593_0690</name>
</gene>
<evidence type="ECO:0000256" key="1">
    <source>
        <dbReference type="SAM" id="Phobius"/>
    </source>
</evidence>
<accession>A0A1H6GY13</accession>
<dbReference type="STRING" id="680127.SAMN05421593_0690"/>
<dbReference type="AlphaFoldDB" id="A0A1H6GY13"/>
<proteinExistence type="predicted"/>
<keyword evidence="1" id="KW-0812">Transmembrane</keyword>
<organism evidence="2 3">
    <name type="scientific">Chryseobacterium culicis</name>
    <dbReference type="NCBI Taxonomy" id="680127"/>
    <lineage>
        <taxon>Bacteria</taxon>
        <taxon>Pseudomonadati</taxon>
        <taxon>Bacteroidota</taxon>
        <taxon>Flavobacteriia</taxon>
        <taxon>Flavobacteriales</taxon>
        <taxon>Weeksellaceae</taxon>
        <taxon>Chryseobacterium group</taxon>
        <taxon>Chryseobacterium</taxon>
    </lineage>
</organism>
<reference evidence="2 3" key="1">
    <citation type="submission" date="2016-10" db="EMBL/GenBank/DDBJ databases">
        <authorList>
            <person name="de Groot N.N."/>
        </authorList>
    </citation>
    <scope>NUCLEOTIDE SEQUENCE [LARGE SCALE GENOMIC DNA]</scope>
    <source>
        <strain evidence="2 3">DSM 23031</strain>
    </source>
</reference>
<sequence length="43" mass="5021">MKVPAEKQKISPVIKASFQVTKKIIKYGFYIFILYFAFKGFMA</sequence>
<keyword evidence="1" id="KW-1133">Transmembrane helix</keyword>
<dbReference type="EMBL" id="FNWQ01000001">
    <property type="protein sequence ID" value="SEH28387.1"/>
    <property type="molecule type" value="Genomic_DNA"/>
</dbReference>
<evidence type="ECO:0000313" key="2">
    <source>
        <dbReference type="EMBL" id="SEH28387.1"/>
    </source>
</evidence>
<feature type="transmembrane region" description="Helical" evidence="1">
    <location>
        <begin position="24"/>
        <end position="42"/>
    </location>
</feature>
<dbReference type="Proteomes" id="UP000198561">
    <property type="component" value="Unassembled WGS sequence"/>
</dbReference>